<accession>A0A1M6RDS5</accession>
<evidence type="ECO:0000256" key="3">
    <source>
        <dbReference type="ARBA" id="ARBA00022603"/>
    </source>
</evidence>
<keyword evidence="4" id="KW-0808">Transferase</keyword>
<dbReference type="SUPFAM" id="SSF53335">
    <property type="entry name" value="S-adenosyl-L-methionine-dependent methyltransferases"/>
    <property type="match status" value="1"/>
</dbReference>
<dbReference type="Proteomes" id="UP000184465">
    <property type="component" value="Unassembled WGS sequence"/>
</dbReference>
<protein>
    <recommendedName>
        <fullName evidence="2">site-specific DNA-methyltransferase (adenine-specific)</fullName>
        <ecNumber evidence="2">2.1.1.72</ecNumber>
    </recommendedName>
</protein>
<evidence type="ECO:0000256" key="2">
    <source>
        <dbReference type="ARBA" id="ARBA00011900"/>
    </source>
</evidence>
<evidence type="ECO:0000313" key="10">
    <source>
        <dbReference type="EMBL" id="SHK30655.1"/>
    </source>
</evidence>
<keyword evidence="11" id="KW-1185">Reference proteome</keyword>
<dbReference type="InterPro" id="IPR038333">
    <property type="entry name" value="T1MK-like_N_sf"/>
</dbReference>
<keyword evidence="6" id="KW-0680">Restriction system</keyword>
<dbReference type="EMBL" id="FRAG01000045">
    <property type="protein sequence ID" value="SHK30655.1"/>
    <property type="molecule type" value="Genomic_DNA"/>
</dbReference>
<dbReference type="PANTHER" id="PTHR42933">
    <property type="entry name" value="SLR6095 PROTEIN"/>
    <property type="match status" value="1"/>
</dbReference>
<evidence type="ECO:0000259" key="8">
    <source>
        <dbReference type="Pfam" id="PF02384"/>
    </source>
</evidence>
<dbReference type="Pfam" id="PF02384">
    <property type="entry name" value="N6_Mtase"/>
    <property type="match status" value="1"/>
</dbReference>
<evidence type="ECO:0000259" key="9">
    <source>
        <dbReference type="Pfam" id="PF12161"/>
    </source>
</evidence>
<gene>
    <name evidence="10" type="ORF">SAMN02745912_02929</name>
</gene>
<dbReference type="NCBIfam" id="TIGR00497">
    <property type="entry name" value="hsdM"/>
    <property type="match status" value="1"/>
</dbReference>
<comment type="catalytic activity">
    <reaction evidence="7">
        <text>a 2'-deoxyadenosine in DNA + S-adenosyl-L-methionine = an N(6)-methyl-2'-deoxyadenosine in DNA + S-adenosyl-L-homocysteine + H(+)</text>
        <dbReference type="Rhea" id="RHEA:15197"/>
        <dbReference type="Rhea" id="RHEA-COMP:12418"/>
        <dbReference type="Rhea" id="RHEA-COMP:12419"/>
        <dbReference type="ChEBI" id="CHEBI:15378"/>
        <dbReference type="ChEBI" id="CHEBI:57856"/>
        <dbReference type="ChEBI" id="CHEBI:59789"/>
        <dbReference type="ChEBI" id="CHEBI:90615"/>
        <dbReference type="ChEBI" id="CHEBI:90616"/>
        <dbReference type="EC" id="2.1.1.72"/>
    </reaction>
</comment>
<evidence type="ECO:0000256" key="7">
    <source>
        <dbReference type="ARBA" id="ARBA00047942"/>
    </source>
</evidence>
<keyword evidence="3" id="KW-0489">Methyltransferase</keyword>
<evidence type="ECO:0000256" key="5">
    <source>
        <dbReference type="ARBA" id="ARBA00022691"/>
    </source>
</evidence>
<name>A0A1M6RDS5_PARC5</name>
<dbReference type="InterPro" id="IPR004546">
    <property type="entry name" value="Restrct_endonuc_T1M"/>
</dbReference>
<sequence length="778" mass="89536">MSSKLSLAKLESKLFKAADVLRGKMEASEYKEYIFGMLFLKRLSDQFAEKQSELRKKYKKAGWDEEKIQRQLENPARYSDSFYVPKEARWNYVEDGENKGINHVKKDVADELNAALSAIEEANINKLEGVLKGIDFTRKVGKTAMKDSTLVEFINVFNDIPMKNEDFEAPDLLGAAYEYLIKYFASSAGKKGGEFYTPSEIVSCLVKIIKPQEGQEIYDPTCGSGGMLIQSKQYIEENGGDSRDIFLYGQELAGSTWSMCKMNMILHDIVKFDIANEDTLTHPQFFDSNGELKKFDRVIANPPFSQNYSKKEMEYKERFEFGFTPENGKKADLMFLQHMVASLKENGKMACILPHGVLFRSGEERDIREGLITKDGRCLIEAIIGLPSGLFYGTGIPACIIVINMEGAKNRKEILFINADKDYKEGKNQNILRPQDIQKIVHTYENKAEISKYSKLVAIEDIRKEDFNLNIRRYVDNSDDAEKNDVTAHIYGGVPKEEVLSNIDLCKKQGFDILKLFKERSEKYLEFIDKINKKEDIKDFIENDEGVVTKRADTNEELVSWWENARIKISSLDNVKDVIKVKNELMKSFTDTFITYESLDINQLEGVFVSHYDEIKDDLKAIAASGWISNLLTMGELIDIKLSSLKEKVKNKEISGLTPSRYEKIYELIKDEREGILDKLLDDKKIKESEYNVLNLLLMGASNKVTDEEVEETVLDRFYRRLNEIMNSFLQDELQNIIKIVENLWDNYKVSLNSILEEREKIRNELNDFLKELGYDEV</sequence>
<dbReference type="STRING" id="1121301.SAMN02745912_02929"/>
<dbReference type="PANTHER" id="PTHR42933:SF3">
    <property type="entry name" value="TYPE I RESTRICTION ENZYME MJAVIII METHYLASE SUBUNIT"/>
    <property type="match status" value="1"/>
</dbReference>
<dbReference type="Pfam" id="PF12161">
    <property type="entry name" value="HsdM_N"/>
    <property type="match status" value="1"/>
</dbReference>
<dbReference type="EC" id="2.1.1.72" evidence="2"/>
<dbReference type="Gene3D" id="1.20.1260.30">
    <property type="match status" value="1"/>
</dbReference>
<dbReference type="InterPro" id="IPR051537">
    <property type="entry name" value="DNA_Adenine_Mtase"/>
</dbReference>
<comment type="similarity">
    <text evidence="1">Belongs to the N(4)/N(6)-methyltransferase family.</text>
</comment>
<dbReference type="GO" id="GO:0032259">
    <property type="term" value="P:methylation"/>
    <property type="evidence" value="ECO:0007669"/>
    <property type="project" value="UniProtKB-KW"/>
</dbReference>
<dbReference type="GO" id="GO:0009307">
    <property type="term" value="P:DNA restriction-modification system"/>
    <property type="evidence" value="ECO:0007669"/>
    <property type="project" value="UniProtKB-KW"/>
</dbReference>
<dbReference type="InterPro" id="IPR002052">
    <property type="entry name" value="DNA_methylase_N6_adenine_CS"/>
</dbReference>
<feature type="domain" description="DNA methylase adenine-specific" evidence="8">
    <location>
        <begin position="170"/>
        <end position="482"/>
    </location>
</feature>
<dbReference type="PRINTS" id="PR00507">
    <property type="entry name" value="N12N6MTFRASE"/>
</dbReference>
<dbReference type="AlphaFoldDB" id="A0A1M6RDS5"/>
<keyword evidence="5" id="KW-0949">S-adenosyl-L-methionine</keyword>
<organism evidence="10 11">
    <name type="scientific">Paramaledivibacter caminithermalis (strain DSM 15212 / CIP 107654 / DViRD3)</name>
    <name type="common">Clostridium caminithermale</name>
    <dbReference type="NCBI Taxonomy" id="1121301"/>
    <lineage>
        <taxon>Bacteria</taxon>
        <taxon>Bacillati</taxon>
        <taxon>Bacillota</taxon>
        <taxon>Clostridia</taxon>
        <taxon>Peptostreptococcales</taxon>
        <taxon>Caminicellaceae</taxon>
        <taxon>Paramaledivibacter</taxon>
    </lineage>
</organism>
<evidence type="ECO:0000256" key="1">
    <source>
        <dbReference type="ARBA" id="ARBA00006594"/>
    </source>
</evidence>
<dbReference type="Gene3D" id="3.40.50.150">
    <property type="entry name" value="Vaccinia Virus protein VP39"/>
    <property type="match status" value="1"/>
</dbReference>
<dbReference type="InterPro" id="IPR003356">
    <property type="entry name" value="DNA_methylase_A-5"/>
</dbReference>
<dbReference type="InterPro" id="IPR029063">
    <property type="entry name" value="SAM-dependent_MTases_sf"/>
</dbReference>
<proteinExistence type="inferred from homology"/>
<dbReference type="OrthoDB" id="9814572at2"/>
<dbReference type="RefSeq" id="WP_073151658.1">
    <property type="nucleotide sequence ID" value="NZ_FRAG01000045.1"/>
</dbReference>
<feature type="domain" description="N6 adenine-specific DNA methyltransferase N-terminal" evidence="9">
    <location>
        <begin position="10"/>
        <end position="157"/>
    </location>
</feature>
<dbReference type="GO" id="GO:0009007">
    <property type="term" value="F:site-specific DNA-methyltransferase (adenine-specific) activity"/>
    <property type="evidence" value="ECO:0007669"/>
    <property type="project" value="UniProtKB-EC"/>
</dbReference>
<dbReference type="GO" id="GO:0003677">
    <property type="term" value="F:DNA binding"/>
    <property type="evidence" value="ECO:0007669"/>
    <property type="project" value="InterPro"/>
</dbReference>
<dbReference type="GO" id="GO:0008170">
    <property type="term" value="F:N-methyltransferase activity"/>
    <property type="evidence" value="ECO:0007669"/>
    <property type="project" value="InterPro"/>
</dbReference>
<dbReference type="InterPro" id="IPR022749">
    <property type="entry name" value="D12N6_MeTrfase_N"/>
</dbReference>
<evidence type="ECO:0000256" key="6">
    <source>
        <dbReference type="ARBA" id="ARBA00022747"/>
    </source>
</evidence>
<dbReference type="PROSITE" id="PS00092">
    <property type="entry name" value="N6_MTASE"/>
    <property type="match status" value="1"/>
</dbReference>
<reference evidence="10 11" key="1">
    <citation type="submission" date="2016-11" db="EMBL/GenBank/DDBJ databases">
        <authorList>
            <person name="Jaros S."/>
            <person name="Januszkiewicz K."/>
            <person name="Wedrychowicz H."/>
        </authorList>
    </citation>
    <scope>NUCLEOTIDE SEQUENCE [LARGE SCALE GENOMIC DNA]</scope>
    <source>
        <strain evidence="10 11">DSM 15212</strain>
    </source>
</reference>
<evidence type="ECO:0000256" key="4">
    <source>
        <dbReference type="ARBA" id="ARBA00022679"/>
    </source>
</evidence>
<evidence type="ECO:0000313" key="11">
    <source>
        <dbReference type="Proteomes" id="UP000184465"/>
    </source>
</evidence>